<feature type="transmembrane region" description="Helical" evidence="1">
    <location>
        <begin position="6"/>
        <end position="31"/>
    </location>
</feature>
<proteinExistence type="predicted"/>
<feature type="transmembrane region" description="Helical" evidence="1">
    <location>
        <begin position="145"/>
        <end position="164"/>
    </location>
</feature>
<dbReference type="STRING" id="561176.SAMN04488561_5292"/>
<dbReference type="Gene3D" id="1.20.120.1630">
    <property type="match status" value="1"/>
</dbReference>
<dbReference type="Pfam" id="PF06966">
    <property type="entry name" value="DUF1295"/>
    <property type="match status" value="1"/>
</dbReference>
<keyword evidence="1" id="KW-1133">Transmembrane helix</keyword>
<dbReference type="EMBL" id="FNUC01000004">
    <property type="protein sequence ID" value="SEF16229.1"/>
    <property type="molecule type" value="Genomic_DNA"/>
</dbReference>
<dbReference type="RefSeq" id="WP_069108929.1">
    <property type="nucleotide sequence ID" value="NZ_FNUC01000004.1"/>
</dbReference>
<accession>A0A1H5PR85</accession>
<name>A0A1H5PR85_9ACTN</name>
<gene>
    <name evidence="2" type="ORF">SAMN04488561_5292</name>
</gene>
<dbReference type="Proteomes" id="UP000181980">
    <property type="component" value="Unassembled WGS sequence"/>
</dbReference>
<protein>
    <submittedName>
        <fullName evidence="2">Steroid 5-alpha reductase family enzyme</fullName>
    </submittedName>
</protein>
<dbReference type="OrthoDB" id="9779233at2"/>
<keyword evidence="1" id="KW-0812">Transmembrane</keyword>
<evidence type="ECO:0000313" key="3">
    <source>
        <dbReference type="Proteomes" id="UP000181980"/>
    </source>
</evidence>
<feature type="transmembrane region" description="Helical" evidence="1">
    <location>
        <begin position="113"/>
        <end position="133"/>
    </location>
</feature>
<organism evidence="2 3">
    <name type="scientific">Jiangella alba</name>
    <dbReference type="NCBI Taxonomy" id="561176"/>
    <lineage>
        <taxon>Bacteria</taxon>
        <taxon>Bacillati</taxon>
        <taxon>Actinomycetota</taxon>
        <taxon>Actinomycetes</taxon>
        <taxon>Jiangellales</taxon>
        <taxon>Jiangellaceae</taxon>
        <taxon>Jiangella</taxon>
    </lineage>
</organism>
<sequence length="273" mass="29093">MGGVAWSGLGANLGLTAAAVAVVMAGVVAWVARGGAVVVIDTVWGAGFALVAAVTWLASSGDGDGALRAVVTVLTVVWGVRLAVHLHRRNHGKGEDPRYEDLFARHAGGRVRVTVLWVCLPQAVILWFVSLPVQVAQYATVSPAWWLVGVGVGVCTAGLVFEAVGDAQLARFKADPANRGRILDRGLWRYTRHPNYFGDACVWWGLWLCACVTWPGAATVLSPLLMTYFLARGTGKPLTEKRMAGRPGYAEYVERTSGFVPLPPRQTSINGSG</sequence>
<dbReference type="InterPro" id="IPR010721">
    <property type="entry name" value="UstE-like"/>
</dbReference>
<reference evidence="3" key="1">
    <citation type="submission" date="2016-10" db="EMBL/GenBank/DDBJ databases">
        <authorList>
            <person name="Varghese N."/>
            <person name="Submissions S."/>
        </authorList>
    </citation>
    <scope>NUCLEOTIDE SEQUENCE [LARGE SCALE GENOMIC DNA]</scope>
    <source>
        <strain evidence="3">DSM 45237</strain>
    </source>
</reference>
<feature type="transmembrane region" description="Helical" evidence="1">
    <location>
        <begin position="38"/>
        <end position="59"/>
    </location>
</feature>
<evidence type="ECO:0000313" key="2">
    <source>
        <dbReference type="EMBL" id="SEF16229.1"/>
    </source>
</evidence>
<dbReference type="PANTHER" id="PTHR32251">
    <property type="entry name" value="3-OXO-5-ALPHA-STEROID 4-DEHYDROGENASE"/>
    <property type="match status" value="1"/>
</dbReference>
<dbReference type="GO" id="GO:0016020">
    <property type="term" value="C:membrane"/>
    <property type="evidence" value="ECO:0007669"/>
    <property type="project" value="TreeGrafter"/>
</dbReference>
<keyword evidence="3" id="KW-1185">Reference proteome</keyword>
<feature type="transmembrane region" description="Helical" evidence="1">
    <location>
        <begin position="65"/>
        <end position="84"/>
    </location>
</feature>
<dbReference type="PANTHER" id="PTHR32251:SF17">
    <property type="entry name" value="STEROID 5-ALPHA REDUCTASE C-TERMINAL DOMAIN-CONTAINING PROTEIN"/>
    <property type="match status" value="1"/>
</dbReference>
<dbReference type="PROSITE" id="PS50244">
    <property type="entry name" value="S5A_REDUCTASE"/>
    <property type="match status" value="1"/>
</dbReference>
<evidence type="ECO:0000256" key="1">
    <source>
        <dbReference type="SAM" id="Phobius"/>
    </source>
</evidence>
<keyword evidence="1" id="KW-0472">Membrane</keyword>
<dbReference type="AlphaFoldDB" id="A0A1H5PR85"/>